<dbReference type="OrthoDB" id="8196415at2759"/>
<name>A0A553RPT4_9TELE</name>
<dbReference type="Proteomes" id="UP000316079">
    <property type="component" value="Unassembled WGS sequence"/>
</dbReference>
<reference evidence="2 3" key="1">
    <citation type="journal article" date="2019" name="Sci. Data">
        <title>Hybrid genome assembly and annotation of Danionella translucida.</title>
        <authorList>
            <person name="Kadobianskyi M."/>
            <person name="Schulze L."/>
            <person name="Schuelke M."/>
            <person name="Judkewitz B."/>
        </authorList>
    </citation>
    <scope>NUCLEOTIDE SEQUENCE [LARGE SCALE GENOMIC DNA]</scope>
    <source>
        <strain evidence="2 3">Bolton</strain>
    </source>
</reference>
<evidence type="ECO:0000256" key="1">
    <source>
        <dbReference type="SAM" id="MobiDB-lite"/>
    </source>
</evidence>
<keyword evidence="3" id="KW-1185">Reference proteome</keyword>
<feature type="compositionally biased region" description="Basic and acidic residues" evidence="1">
    <location>
        <begin position="78"/>
        <end position="98"/>
    </location>
</feature>
<comment type="caution">
    <text evidence="2">The sequence shown here is derived from an EMBL/GenBank/DDBJ whole genome shotgun (WGS) entry which is preliminary data.</text>
</comment>
<gene>
    <name evidence="2" type="ORF">DNTS_012996</name>
</gene>
<organism evidence="2 3">
    <name type="scientific">Danionella cerebrum</name>
    <dbReference type="NCBI Taxonomy" id="2873325"/>
    <lineage>
        <taxon>Eukaryota</taxon>
        <taxon>Metazoa</taxon>
        <taxon>Chordata</taxon>
        <taxon>Craniata</taxon>
        <taxon>Vertebrata</taxon>
        <taxon>Euteleostomi</taxon>
        <taxon>Actinopterygii</taxon>
        <taxon>Neopterygii</taxon>
        <taxon>Teleostei</taxon>
        <taxon>Ostariophysi</taxon>
        <taxon>Cypriniformes</taxon>
        <taxon>Danionidae</taxon>
        <taxon>Danioninae</taxon>
        <taxon>Danionella</taxon>
    </lineage>
</organism>
<sequence length="163" mass="18249">MMSATMGEEIQGTISKVLPGITEDKKKILLQRLVNWGVESKDDLKYVEGAPGVDLSDLLLPIQIRKLFDNFKTEKTHWHGDEQRKEEQKHLRDCRAKDQQPAMDADNGSLSLPFQIAMSSLLICSSLICISTVSPFSSSPLLSILNVANGIRSRTVRFFLAFL</sequence>
<evidence type="ECO:0000313" key="2">
    <source>
        <dbReference type="EMBL" id="TRZ04186.1"/>
    </source>
</evidence>
<feature type="region of interest" description="Disordered" evidence="1">
    <location>
        <begin position="78"/>
        <end position="102"/>
    </location>
</feature>
<protein>
    <submittedName>
        <fullName evidence="2">Uncharacterized protein</fullName>
    </submittedName>
</protein>
<dbReference type="AlphaFoldDB" id="A0A553RPT4"/>
<dbReference type="EMBL" id="SRMA01000967">
    <property type="protein sequence ID" value="TRZ04186.1"/>
    <property type="molecule type" value="Genomic_DNA"/>
</dbReference>
<evidence type="ECO:0000313" key="3">
    <source>
        <dbReference type="Proteomes" id="UP000316079"/>
    </source>
</evidence>
<accession>A0A553RPT4</accession>
<proteinExistence type="predicted"/>